<dbReference type="Gene3D" id="2.40.70.10">
    <property type="entry name" value="Acid Proteases"/>
    <property type="match status" value="1"/>
</dbReference>
<dbReference type="CDD" id="cd00303">
    <property type="entry name" value="retropepsin_like"/>
    <property type="match status" value="1"/>
</dbReference>
<feature type="domain" description="Reverse transcriptase/retrotransposon-derived protein RNase H-like" evidence="3">
    <location>
        <begin position="1726"/>
        <end position="1819"/>
    </location>
</feature>
<feature type="domain" description="Retrotransposon gag" evidence="2">
    <location>
        <begin position="713"/>
        <end position="804"/>
    </location>
</feature>
<dbReference type="CDD" id="cd00590">
    <property type="entry name" value="RRM_SF"/>
    <property type="match status" value="1"/>
</dbReference>
<dbReference type="Gene3D" id="3.30.70.270">
    <property type="match status" value="1"/>
</dbReference>
<evidence type="ECO:0000259" key="4">
    <source>
        <dbReference type="Pfam" id="PF17921"/>
    </source>
</evidence>
<feature type="compositionally biased region" description="Basic and acidic residues" evidence="1">
    <location>
        <begin position="910"/>
        <end position="920"/>
    </location>
</feature>
<feature type="compositionally biased region" description="Basic and acidic residues" evidence="1">
    <location>
        <begin position="880"/>
        <end position="892"/>
    </location>
</feature>
<feature type="compositionally biased region" description="Polar residues" evidence="1">
    <location>
        <begin position="471"/>
        <end position="491"/>
    </location>
</feature>
<dbReference type="Gene3D" id="1.10.340.70">
    <property type="match status" value="1"/>
</dbReference>
<organism evidence="5 6">
    <name type="scientific">Corchorus capsularis</name>
    <name type="common">Jute</name>
    <dbReference type="NCBI Taxonomy" id="210143"/>
    <lineage>
        <taxon>Eukaryota</taxon>
        <taxon>Viridiplantae</taxon>
        <taxon>Streptophyta</taxon>
        <taxon>Embryophyta</taxon>
        <taxon>Tracheophyta</taxon>
        <taxon>Spermatophyta</taxon>
        <taxon>Magnoliopsida</taxon>
        <taxon>eudicotyledons</taxon>
        <taxon>Gunneridae</taxon>
        <taxon>Pentapetalae</taxon>
        <taxon>rosids</taxon>
        <taxon>malvids</taxon>
        <taxon>Malvales</taxon>
        <taxon>Malvaceae</taxon>
        <taxon>Grewioideae</taxon>
        <taxon>Apeibeae</taxon>
        <taxon>Corchorus</taxon>
    </lineage>
</organism>
<dbReference type="PANTHER" id="PTHR48475:SF1">
    <property type="entry name" value="RNASE H TYPE-1 DOMAIN-CONTAINING PROTEIN"/>
    <property type="match status" value="1"/>
</dbReference>
<name>A0A1R3J3T4_COCAP</name>
<keyword evidence="6" id="KW-1185">Reference proteome</keyword>
<dbReference type="InterPro" id="IPR043128">
    <property type="entry name" value="Rev_trsase/Diguanyl_cyclase"/>
</dbReference>
<dbReference type="SUPFAM" id="SSF54928">
    <property type="entry name" value="RNA-binding domain, RBD"/>
    <property type="match status" value="1"/>
</dbReference>
<dbReference type="Proteomes" id="UP000188268">
    <property type="component" value="Unassembled WGS sequence"/>
</dbReference>
<protein>
    <submittedName>
        <fullName evidence="5">Retrotransposon gag protein</fullName>
    </submittedName>
</protein>
<evidence type="ECO:0000259" key="3">
    <source>
        <dbReference type="Pfam" id="PF17919"/>
    </source>
</evidence>
<dbReference type="Pfam" id="PF03732">
    <property type="entry name" value="Retrotrans_gag"/>
    <property type="match status" value="1"/>
</dbReference>
<dbReference type="SUPFAM" id="SSF56672">
    <property type="entry name" value="DNA/RNA polymerases"/>
    <property type="match status" value="1"/>
</dbReference>
<dbReference type="OrthoDB" id="1432831at2759"/>
<feature type="compositionally biased region" description="Polar residues" evidence="1">
    <location>
        <begin position="864"/>
        <end position="877"/>
    </location>
</feature>
<reference evidence="5 6" key="1">
    <citation type="submission" date="2013-09" db="EMBL/GenBank/DDBJ databases">
        <title>Corchorus capsularis genome sequencing.</title>
        <authorList>
            <person name="Alam M."/>
            <person name="Haque M.S."/>
            <person name="Islam M.S."/>
            <person name="Emdad E.M."/>
            <person name="Islam M.M."/>
            <person name="Ahmed B."/>
            <person name="Halim A."/>
            <person name="Hossen Q.M.M."/>
            <person name="Hossain M.Z."/>
            <person name="Ahmed R."/>
            <person name="Khan M.M."/>
            <person name="Islam R."/>
            <person name="Rashid M.M."/>
            <person name="Khan S.A."/>
            <person name="Rahman M.S."/>
            <person name="Alam M."/>
        </authorList>
    </citation>
    <scope>NUCLEOTIDE SEQUENCE [LARGE SCALE GENOMIC DNA]</scope>
    <source>
        <strain evidence="6">cv. CVL-1</strain>
        <tissue evidence="5">Whole seedling</tissue>
    </source>
</reference>
<sequence length="2143" mass="244671">METKSSLCFRWRRDGFSKIAFVRFRFEDELLRAINLGNGRRLDGRSLLVRKAIVRKIDRKQASYHARSRSYVTDLRDNRRVQVRGRSQARGENRGGFDRTRRRFPPRRSVPPPVVDKANASGKNQSLPFNSFDNEVLLEDFDDQVMPDMELNDDLEIQVFIHVEHRNWLERCFVVSMISEDGVSKGISSLSNCNMKLEIFELSNGTLLVCVEDEELIDDGIKLGTLVSKMCQGLVYEIFPWESTGFKRRSIIWLQLEDIPLELWHPNFFTVLSEVWGKLLQIDELTRSRKSLKTARLQILTSNLLEIPKMLRRKSDGDPHLANDKMALGSSRELNADVFKVNTSSGKVLIEGGVNALETNEVIHSLISNKSVLPSGDIAIEKGHKERLEVVSGGNALSIDVIPESNEIIGNADDNDEWRLKILDKEIVRESLNSVRKDKDDLEIFNLIGRDNDESYNHVGNSLAIMVRSDPGTQLSPSESDPINSGSYSNSRSDVGSHLINSGARKALVGKRYNWAKCRVCETKRRKKTRSGVTKLVLGENAITDFDSDISLSDDDIRKRNVILIKEAEDTFEVSKTLGLEFCEDRDKIISRLVGLEGKAALVIGCSLLTPCTEEGAVQQGLGGENNQQDVGDNMADNADEEFNNVEPRAAAYVPPHKPYPEEYDRLYPLPRGYKVHDFTCFSGTSSEQSTLEHISRFTIQCGEANSGYHKLRLFPNSVTGAAFTWYINLPPNSVRTWEEMERLFHTQFYRTEPEVSMADLCRLYQKKGESAEDYLDRFKKLRNRCRTPLQEMEFVRLAQNGLDIELRKKFEGVDFRDFFEMSTKDMGVDKNPFPTPVHMVTFNLPKDGKVAKKGESTPKRTPLATSTPLSANLQSEDSADMRLRAPRRKLELFSSEDEGEPTKHPHTFSKKEVRRKLDFSSKTPLQKEKKSKSKHVPSSGAKLGGDVNSARERKLEKEDMDDAMQLDESGSPPINETETSLMNLADMRVELCKAKIFLEEAKLKKRALQLDRREGELQGLRQTLIDIVYGSEEYTCHELAQKGAIDEDAVLAYRRLAMRALTMDYDDEFELSDINKDSYYRKFPYQALQKKLEDWPSHEATQDILHIEEGMSLWQIPILLEKAKLDKQKKEFEAERRKHIEVKNLLFERQVAIDDASKQLLRKMFIKELQLERSQKIQNGLYTSNREVDGAISEEDAEPTSSDRNLICDEDVEGTLDASSEEETLAAEDFDNKSVDSLTFGQFMVDLNHTILTLPYTFAAKLKEQVESFEPPSYQEVEDVTEVSQEEDSGGNNLDDSKAMVFIKPDESATCRIKPLYIKAHVDGIPLNRVFVDNGATVNLIPFSSLRKLGKSTNDLIKSDVTVSDFSGAIKKTRGILPTQFTIGSKTSLSAFFVVDSSSTYNMLLGRDWIHSNWCVPSSLHQLLMFWNGTEIEVVKADSRPFKVESHAIDVRFYDGSTGPIRFMGEDKHGQPYPIISTGEIEHEALKKAMETLVLSDALISFKPLPNMKLQSLEDSTAPSTNAVYQDLDEITMEELDRAPMKLDDLKAEVYDPLLEVNLGTEEEPRPTYISQLLAEEDKPRFVALLKEYKDCFVWDYEEMPSLSRDLVEHRLPIIKGYHPYQQPPRRMANDVVLKVKEEVERLLKAGFIRTASNFLGFLVHQRGIEIDQNKARAILQAKLPTSKKELQRFLGQVNFLRRFISNTAGKTKAFSPLLKLKHKEEFQWNDEHQEAFEAIKKYLASPPVLVPPKKNQTLYLYISATESSIRSLLAHGRGKGKEQAVYYLSRTLTDVETRYSPIKKLYLSLYFAAIKLRHYMLYFDVCIIAKTDVVKYMLNQPFLRGCLGKWCLALSEFSFKYIPQKAVKGQAIADFLADHPCLDLGEEFEDSNFVMEVSLIPWELEFDGSSTANSAVQLLEKFDDVRIEHVPRHGNETANLAAQLASGTSFLDDIWRKVINIQRRSMPSIFTRDNVLEVYNIIHRLDDWCQPFLDYLRQPSIRVSRRIRTLAVHYTILADELYRRDLDGSLMRCLGNEEAKKVIKDVHEGLWGAHQASRKMRWLIRRHGFCWPTIMKDCMEFAKGCQAFKNEDGDSHKKFINGRYLKKFYPTAWEAKSDPSPELEMEEEPDEVAMTQCTATCLTEV</sequence>
<dbReference type="InterPro" id="IPR041577">
    <property type="entry name" value="RT_RNaseH_2"/>
</dbReference>
<evidence type="ECO:0000259" key="2">
    <source>
        <dbReference type="Pfam" id="PF03732"/>
    </source>
</evidence>
<feature type="domain" description="Integrase zinc-binding" evidence="4">
    <location>
        <begin position="2035"/>
        <end position="2085"/>
    </location>
</feature>
<gene>
    <name evidence="5" type="ORF">CCACVL1_07794</name>
</gene>
<dbReference type="InterPro" id="IPR041588">
    <property type="entry name" value="Integrase_H2C2"/>
</dbReference>
<dbReference type="InterPro" id="IPR043502">
    <property type="entry name" value="DNA/RNA_pol_sf"/>
</dbReference>
<feature type="region of interest" description="Disordered" evidence="1">
    <location>
        <begin position="469"/>
        <end position="491"/>
    </location>
</feature>
<dbReference type="SUPFAM" id="SSF50630">
    <property type="entry name" value="Acid proteases"/>
    <property type="match status" value="1"/>
</dbReference>
<dbReference type="Pfam" id="PF17921">
    <property type="entry name" value="Integrase_H2C2"/>
    <property type="match status" value="1"/>
</dbReference>
<feature type="region of interest" description="Disordered" evidence="1">
    <location>
        <begin position="849"/>
        <end position="951"/>
    </location>
</feature>
<feature type="compositionally biased region" description="Basic and acidic residues" evidence="1">
    <location>
        <begin position="849"/>
        <end position="859"/>
    </location>
</feature>
<dbReference type="PANTHER" id="PTHR48475">
    <property type="entry name" value="RIBONUCLEASE H"/>
    <property type="match status" value="1"/>
</dbReference>
<dbReference type="GO" id="GO:0003676">
    <property type="term" value="F:nucleic acid binding"/>
    <property type="evidence" value="ECO:0007669"/>
    <property type="project" value="InterPro"/>
</dbReference>
<dbReference type="InterPro" id="IPR005162">
    <property type="entry name" value="Retrotrans_gag_dom"/>
</dbReference>
<accession>A0A1R3J3T4</accession>
<dbReference type="InterPro" id="IPR021109">
    <property type="entry name" value="Peptidase_aspartic_dom_sf"/>
</dbReference>
<feature type="region of interest" description="Disordered" evidence="1">
    <location>
        <begin position="619"/>
        <end position="638"/>
    </location>
</feature>
<proteinExistence type="predicted"/>
<dbReference type="EMBL" id="AWWV01008678">
    <property type="protein sequence ID" value="OMO89495.1"/>
    <property type="molecule type" value="Genomic_DNA"/>
</dbReference>
<dbReference type="Pfam" id="PF17919">
    <property type="entry name" value="RT_RNaseH_2"/>
    <property type="match status" value="1"/>
</dbReference>
<dbReference type="Gramene" id="OMO89495">
    <property type="protein sequence ID" value="OMO89495"/>
    <property type="gene ID" value="CCACVL1_07794"/>
</dbReference>
<comment type="caution">
    <text evidence="5">The sequence shown here is derived from an EMBL/GenBank/DDBJ whole genome shotgun (WGS) entry which is preliminary data.</text>
</comment>
<dbReference type="FunFam" id="3.30.70.270:FF:000020">
    <property type="entry name" value="Transposon Tf2-6 polyprotein-like Protein"/>
    <property type="match status" value="1"/>
</dbReference>
<feature type="region of interest" description="Disordered" evidence="1">
    <location>
        <begin position="1189"/>
        <end position="1208"/>
    </location>
</feature>
<feature type="compositionally biased region" description="Basic and acidic residues" evidence="1">
    <location>
        <begin position="89"/>
        <end position="99"/>
    </location>
</feature>
<evidence type="ECO:0000313" key="5">
    <source>
        <dbReference type="EMBL" id="OMO89495.1"/>
    </source>
</evidence>
<dbReference type="InterPro" id="IPR035979">
    <property type="entry name" value="RBD_domain_sf"/>
</dbReference>
<feature type="region of interest" description="Disordered" evidence="1">
    <location>
        <begin position="85"/>
        <end position="123"/>
    </location>
</feature>
<evidence type="ECO:0000313" key="6">
    <source>
        <dbReference type="Proteomes" id="UP000188268"/>
    </source>
</evidence>
<evidence type="ECO:0000256" key="1">
    <source>
        <dbReference type="SAM" id="MobiDB-lite"/>
    </source>
</evidence>